<comment type="caution">
    <text evidence="1">The sequence shown here is derived from an EMBL/GenBank/DDBJ whole genome shotgun (WGS) entry which is preliminary data.</text>
</comment>
<proteinExistence type="predicted"/>
<dbReference type="EMBL" id="JTJU01000043">
    <property type="protein sequence ID" value="OBX09484.1"/>
    <property type="molecule type" value="Genomic_DNA"/>
</dbReference>
<name>A0AB36E1P8_9PAST</name>
<organism evidence="1 2">
    <name type="scientific">Gallibacterium salpingitidis</name>
    <dbReference type="NCBI Taxonomy" id="505341"/>
    <lineage>
        <taxon>Bacteria</taxon>
        <taxon>Pseudomonadati</taxon>
        <taxon>Pseudomonadota</taxon>
        <taxon>Gammaproteobacteria</taxon>
        <taxon>Pasteurellales</taxon>
        <taxon>Pasteurellaceae</taxon>
        <taxon>Gallibacterium</taxon>
    </lineage>
</organism>
<protein>
    <submittedName>
        <fullName evidence="1">Uncharacterized protein</fullName>
    </submittedName>
</protein>
<evidence type="ECO:0000313" key="2">
    <source>
        <dbReference type="Proteomes" id="UP000092527"/>
    </source>
</evidence>
<gene>
    <name evidence="1" type="ORF">QV09_07710</name>
</gene>
<sequence length="218" mass="26061">MVTNDELHDLLYSIPKDVDYTTIIEELDFQDMPPERINKLLDIINHENFFKFHDTLKAAGILCSIGIDKGFEYIKDLILNKKYNKDWRGDLSDEDYEYLLNVIKSYLTSQSTFGNEAKAREKIYPCVREIIRLSKVKKISISRFYWIIDEMKYDEYIPLIKDYLMYIIRDYNDRYWDIYDASSLLLKLDPKFVIGLFNRNNLLLRDFKLSISNLTNNQ</sequence>
<accession>A0AB36E1P8</accession>
<evidence type="ECO:0000313" key="1">
    <source>
        <dbReference type="EMBL" id="OBX09484.1"/>
    </source>
</evidence>
<dbReference type="RefSeq" id="WP_066112898.1">
    <property type="nucleotide sequence ID" value="NZ_CP103875.1"/>
</dbReference>
<reference evidence="1 2" key="1">
    <citation type="submission" date="2014-11" db="EMBL/GenBank/DDBJ databases">
        <title>Pan-genome of Gallibacterium spp.</title>
        <authorList>
            <person name="Kudirkiene E."/>
            <person name="Bojesen A.M."/>
        </authorList>
    </citation>
    <scope>NUCLEOTIDE SEQUENCE [LARGE SCALE GENOMIC DNA]</scope>
    <source>
        <strain evidence="1 2">18469/18</strain>
    </source>
</reference>
<dbReference type="AlphaFoldDB" id="A0AB36E1P8"/>
<dbReference type="Proteomes" id="UP000092527">
    <property type="component" value="Unassembled WGS sequence"/>
</dbReference>